<evidence type="ECO:0000313" key="2">
    <source>
        <dbReference type="Proteomes" id="UP000010473"/>
    </source>
</evidence>
<dbReference type="EMBL" id="CP003653">
    <property type="protein sequence ID" value="AFZ36158.1"/>
    <property type="molecule type" value="Genomic_DNA"/>
</dbReference>
<accession>K9XUE6</accession>
<organism evidence="1 2">
    <name type="scientific">Stanieria cyanosphaera (strain ATCC 29371 / PCC 7437)</name>
    <dbReference type="NCBI Taxonomy" id="111780"/>
    <lineage>
        <taxon>Bacteria</taxon>
        <taxon>Bacillati</taxon>
        <taxon>Cyanobacteriota</taxon>
        <taxon>Cyanophyceae</taxon>
        <taxon>Pleurocapsales</taxon>
        <taxon>Dermocarpellaceae</taxon>
        <taxon>Stanieria</taxon>
    </lineage>
</organism>
<gene>
    <name evidence="1" type="ordered locus">Sta7437_2627</name>
</gene>
<dbReference type="STRING" id="111780.Sta7437_2627"/>
<dbReference type="KEGG" id="scs:Sta7437_2627"/>
<dbReference type="HOGENOM" id="CLU_636019_0_0_3"/>
<protein>
    <submittedName>
        <fullName evidence="1">Uncharacterized protein</fullName>
    </submittedName>
</protein>
<keyword evidence="2" id="KW-1185">Reference proteome</keyword>
<evidence type="ECO:0000313" key="1">
    <source>
        <dbReference type="EMBL" id="AFZ36158.1"/>
    </source>
</evidence>
<dbReference type="AlphaFoldDB" id="K9XUE6"/>
<proteinExistence type="predicted"/>
<dbReference type="eggNOG" id="COG1216">
    <property type="taxonomic scope" value="Bacteria"/>
</dbReference>
<dbReference type="RefSeq" id="WP_015193826.1">
    <property type="nucleotide sequence ID" value="NC_019748.1"/>
</dbReference>
<dbReference type="Proteomes" id="UP000010473">
    <property type="component" value="Chromosome"/>
</dbReference>
<dbReference type="OrthoDB" id="467319at2"/>
<sequence>MNPLEHYVEYGFKEGRDPFALFDTSYYLDKNLDVKKIGMNPLEHYVEYGFKEGRDPFALFDTSYYLDKNLDVKKAGLNPLGHYVEYGFKEGRSPFLLFDTSYYVNKYPTVLKSGINPLVDFVNSGFTKNYNKASEFSHQILLAQSAYQGGSNNPIGNLIFLGGSLIYDAASKLWRFSTQAIESFSDLTTNPPPFPGTQEGTISFEFFPKDTGVFNRILDSSIFANPTQLDDFSRISITTFPKDSSIAQLINKPLIFPDNEQPIGNYFLAISEGSSNTYRGLKVSGSFKELANTLEVKAGNALLAESNFLIGIGDDGVRKTLGLPRGANPPPAADFLSVTLSGRFNITEVKDAKPGTSKGAQIGDAVLQLKNTYNTLIQRVPGAKIGKLEIVINQGAPIEQNYQLSGNQIIDLIKGEIIKVGNNIVTVRILP</sequence>
<reference evidence="2" key="1">
    <citation type="journal article" date="2013" name="Proc. Natl. Acad. Sci. U.S.A.">
        <title>Improving the coverage of the cyanobacterial phylum using diversity-driven genome sequencing.</title>
        <authorList>
            <person name="Shih P.M."/>
            <person name="Wu D."/>
            <person name="Latifi A."/>
            <person name="Axen S.D."/>
            <person name="Fewer D.P."/>
            <person name="Talla E."/>
            <person name="Calteau A."/>
            <person name="Cai F."/>
            <person name="Tandeau de Marsac N."/>
            <person name="Rippka R."/>
            <person name="Herdman M."/>
            <person name="Sivonen K."/>
            <person name="Coursin T."/>
            <person name="Laurent T."/>
            <person name="Goodwin L."/>
            <person name="Nolan M."/>
            <person name="Davenport K.W."/>
            <person name="Han C.S."/>
            <person name="Rubin E.M."/>
            <person name="Eisen J.A."/>
            <person name="Woyke T."/>
            <person name="Gugger M."/>
            <person name="Kerfeld C.A."/>
        </authorList>
    </citation>
    <scope>NUCLEOTIDE SEQUENCE [LARGE SCALE GENOMIC DNA]</scope>
    <source>
        <strain evidence="2">ATCC 29371 / PCC 7437</strain>
    </source>
</reference>
<name>K9XUE6_STAC7</name>